<keyword evidence="2" id="KW-1185">Reference proteome</keyword>
<sequence length="611" mass="65669">MSRRSTRDVLPNPALSSSNVAGQPAAGEMTGRRRSSPIMNPSWSTSEPQLAVPQTPRRLRAKKSAAAIVRRATTFLRSPPKNSVSEARALSTPKASRSRAAFQEEPFAPEVLAKAVQDSRYGSPSSLVLPRDDVSFSASSFFRRVDAIQKSGNALAVAWTPSPPQAVAWIPPVSYANASRQRTAYDVSASVPRPVVAVAVAAPAVRDSSPPIPSTGRKLDSLAELLAASEELTELRRIDSPPPMPRPPPARVHWGSSDFSDTPPTISASRASMSLKNFDSLAELQAVSAELDELSLLDSPPPVPFTPPRDPLAQLMAVAQELSAMANLDSEDLVASPPMPIPPSLLSFLEVARLVETPLASKSPRISRRILEMEVFDRSFEGVDVPSIVVTQPEEPARAFSFSQSLPAPASTGLLAPPPTNSRGRVDAVFPSAYTPAITFLPCDEIDGEEEDAMSPQDIGYSQFVEGFVRCDCAHCVRACEPDIPWDPSSLLEESEPVPSSPPPLLLSPSGPPIELSAPPPPRRKRSLLQRMLKRDSQPSKVQSPPQPPSQPTLARKRSFLGISLNSKPSRAGSVKRVEKAMIGLPRPLSPTLFPAVSLVPPLGPSWEHRS</sequence>
<proteinExistence type="predicted"/>
<dbReference type="EMBL" id="MU277221">
    <property type="protein sequence ID" value="KAI0060120.1"/>
    <property type="molecule type" value="Genomic_DNA"/>
</dbReference>
<accession>A0ACB8SVY9</accession>
<organism evidence="1 2">
    <name type="scientific">Artomyces pyxidatus</name>
    <dbReference type="NCBI Taxonomy" id="48021"/>
    <lineage>
        <taxon>Eukaryota</taxon>
        <taxon>Fungi</taxon>
        <taxon>Dikarya</taxon>
        <taxon>Basidiomycota</taxon>
        <taxon>Agaricomycotina</taxon>
        <taxon>Agaricomycetes</taxon>
        <taxon>Russulales</taxon>
        <taxon>Auriscalpiaceae</taxon>
        <taxon>Artomyces</taxon>
    </lineage>
</organism>
<reference evidence="1" key="2">
    <citation type="journal article" date="2022" name="New Phytol.">
        <title>Evolutionary transition to the ectomycorrhizal habit in the genomes of a hyperdiverse lineage of mushroom-forming fungi.</title>
        <authorList>
            <person name="Looney B."/>
            <person name="Miyauchi S."/>
            <person name="Morin E."/>
            <person name="Drula E."/>
            <person name="Courty P.E."/>
            <person name="Kohler A."/>
            <person name="Kuo A."/>
            <person name="LaButti K."/>
            <person name="Pangilinan J."/>
            <person name="Lipzen A."/>
            <person name="Riley R."/>
            <person name="Andreopoulos W."/>
            <person name="He G."/>
            <person name="Johnson J."/>
            <person name="Nolan M."/>
            <person name="Tritt A."/>
            <person name="Barry K.W."/>
            <person name="Grigoriev I.V."/>
            <person name="Nagy L.G."/>
            <person name="Hibbett D."/>
            <person name="Henrissat B."/>
            <person name="Matheny P.B."/>
            <person name="Labbe J."/>
            <person name="Martin F.M."/>
        </authorList>
    </citation>
    <scope>NUCLEOTIDE SEQUENCE</scope>
    <source>
        <strain evidence="1">HHB10654</strain>
    </source>
</reference>
<comment type="caution">
    <text evidence="1">The sequence shown here is derived from an EMBL/GenBank/DDBJ whole genome shotgun (WGS) entry which is preliminary data.</text>
</comment>
<name>A0ACB8SVY9_9AGAM</name>
<protein>
    <submittedName>
        <fullName evidence="1">Uncharacterized protein</fullName>
    </submittedName>
</protein>
<gene>
    <name evidence="1" type="ORF">BV25DRAFT_983236</name>
</gene>
<dbReference type="Proteomes" id="UP000814140">
    <property type="component" value="Unassembled WGS sequence"/>
</dbReference>
<reference evidence="1" key="1">
    <citation type="submission" date="2021-03" db="EMBL/GenBank/DDBJ databases">
        <authorList>
            <consortium name="DOE Joint Genome Institute"/>
            <person name="Ahrendt S."/>
            <person name="Looney B.P."/>
            <person name="Miyauchi S."/>
            <person name="Morin E."/>
            <person name="Drula E."/>
            <person name="Courty P.E."/>
            <person name="Chicoki N."/>
            <person name="Fauchery L."/>
            <person name="Kohler A."/>
            <person name="Kuo A."/>
            <person name="Labutti K."/>
            <person name="Pangilinan J."/>
            <person name="Lipzen A."/>
            <person name="Riley R."/>
            <person name="Andreopoulos W."/>
            <person name="He G."/>
            <person name="Johnson J."/>
            <person name="Barry K.W."/>
            <person name="Grigoriev I.V."/>
            <person name="Nagy L."/>
            <person name="Hibbett D."/>
            <person name="Henrissat B."/>
            <person name="Matheny P.B."/>
            <person name="Labbe J."/>
            <person name="Martin F."/>
        </authorList>
    </citation>
    <scope>NUCLEOTIDE SEQUENCE</scope>
    <source>
        <strain evidence="1">HHB10654</strain>
    </source>
</reference>
<evidence type="ECO:0000313" key="2">
    <source>
        <dbReference type="Proteomes" id="UP000814140"/>
    </source>
</evidence>
<evidence type="ECO:0000313" key="1">
    <source>
        <dbReference type="EMBL" id="KAI0060120.1"/>
    </source>
</evidence>